<dbReference type="InterPro" id="IPR011344">
    <property type="entry name" value="ssDNA-bd"/>
</dbReference>
<dbReference type="PANTHER" id="PTHR10302">
    <property type="entry name" value="SINGLE-STRANDED DNA-BINDING PROTEIN"/>
    <property type="match status" value="1"/>
</dbReference>
<dbReference type="AlphaFoldDB" id="A0A0C7G5A4"/>
<dbReference type="Proteomes" id="UP000049127">
    <property type="component" value="Unassembled WGS sequence"/>
</dbReference>
<sequence length="131" mass="14936">MNSIILLGRLTKDPEIKYIGEKGIPVANFTIAVDRKLKKESKGQKTDFIKIEAWREAADLAIDRFKKGSLVSVTGELRIDEYKDNNGNNKYMTKVTTYKVHLLEHSKKIFSGNDVFKLDEKNSIDEATLPF</sequence>
<comment type="caution">
    <text evidence="1">Lacks conserved residue(s) required for the propagation of feature annotation.</text>
</comment>
<dbReference type="GO" id="GO:0003697">
    <property type="term" value="F:single-stranded DNA binding"/>
    <property type="evidence" value="ECO:0007669"/>
    <property type="project" value="UniProtKB-UniRule"/>
</dbReference>
<proteinExistence type="inferred from homology"/>
<evidence type="ECO:0000313" key="2">
    <source>
        <dbReference type="EMBL" id="CEQ03172.1"/>
    </source>
</evidence>
<organism evidence="2 3">
    <name type="scientific">Paraclostridium sordellii</name>
    <name type="common">Clostridium sordellii</name>
    <dbReference type="NCBI Taxonomy" id="1505"/>
    <lineage>
        <taxon>Bacteria</taxon>
        <taxon>Bacillati</taxon>
        <taxon>Bacillota</taxon>
        <taxon>Clostridia</taxon>
        <taxon>Peptostreptococcales</taxon>
        <taxon>Peptostreptococcaceae</taxon>
        <taxon>Paraclostridium</taxon>
    </lineage>
</organism>
<comment type="subunit">
    <text evidence="1">Homotetramer.</text>
</comment>
<accession>A0A0C7G5A4</accession>
<protein>
    <recommendedName>
        <fullName evidence="1">Single-stranded DNA-binding protein</fullName>
        <shortName evidence="1">SSB</shortName>
    </recommendedName>
</protein>
<dbReference type="InterPro" id="IPR012340">
    <property type="entry name" value="NA-bd_OB-fold"/>
</dbReference>
<reference evidence="2 3" key="1">
    <citation type="submission" date="2015-01" db="EMBL/GenBank/DDBJ databases">
        <authorList>
            <person name="Aslett A.Martin."/>
            <person name="De Silva Nishadi"/>
        </authorList>
    </citation>
    <scope>NUCLEOTIDE SEQUENCE [LARGE SCALE GENOMIC DNA]</scope>
    <source>
        <strain evidence="2 3">R28058</strain>
    </source>
</reference>
<dbReference type="GO" id="GO:0009295">
    <property type="term" value="C:nucleoid"/>
    <property type="evidence" value="ECO:0007669"/>
    <property type="project" value="TreeGrafter"/>
</dbReference>
<keyword evidence="1 2" id="KW-0238">DNA-binding</keyword>
<dbReference type="Pfam" id="PF00436">
    <property type="entry name" value="SSB"/>
    <property type="match status" value="1"/>
</dbReference>
<dbReference type="PIRSF" id="PIRSF002070">
    <property type="entry name" value="SSB"/>
    <property type="match status" value="1"/>
</dbReference>
<dbReference type="RefSeq" id="WP_055341614.1">
    <property type="nucleotide sequence ID" value="NZ_CDNE01000003.1"/>
</dbReference>
<dbReference type="InterPro" id="IPR000424">
    <property type="entry name" value="Primosome_PriB/ssb"/>
</dbReference>
<dbReference type="Gene3D" id="2.40.50.140">
    <property type="entry name" value="Nucleic acid-binding proteins"/>
    <property type="match status" value="1"/>
</dbReference>
<evidence type="ECO:0000256" key="1">
    <source>
        <dbReference type="HAMAP-Rule" id="MF_00984"/>
    </source>
</evidence>
<dbReference type="NCBIfam" id="TIGR00621">
    <property type="entry name" value="ssb"/>
    <property type="match status" value="1"/>
</dbReference>
<dbReference type="PROSITE" id="PS50935">
    <property type="entry name" value="SSB"/>
    <property type="match status" value="1"/>
</dbReference>
<dbReference type="CDD" id="cd04496">
    <property type="entry name" value="SSB_OBF"/>
    <property type="match status" value="1"/>
</dbReference>
<evidence type="ECO:0000313" key="3">
    <source>
        <dbReference type="Proteomes" id="UP000049127"/>
    </source>
</evidence>
<gene>
    <name evidence="2" type="primary">ssb_1</name>
    <name evidence="2" type="ORF">R28058_09051</name>
</gene>
<dbReference type="GO" id="GO:0006260">
    <property type="term" value="P:DNA replication"/>
    <property type="evidence" value="ECO:0007669"/>
    <property type="project" value="InterPro"/>
</dbReference>
<name>A0A0C7G5A4_PARSO</name>
<dbReference type="HAMAP" id="MF_00984">
    <property type="entry name" value="SSB"/>
    <property type="match status" value="1"/>
</dbReference>
<dbReference type="EMBL" id="CEKZ01000003">
    <property type="protein sequence ID" value="CEQ03172.1"/>
    <property type="molecule type" value="Genomic_DNA"/>
</dbReference>
<dbReference type="SUPFAM" id="SSF50249">
    <property type="entry name" value="Nucleic acid-binding proteins"/>
    <property type="match status" value="1"/>
</dbReference>
<dbReference type="PANTHER" id="PTHR10302:SF27">
    <property type="entry name" value="SINGLE-STRANDED DNA-BINDING PROTEIN"/>
    <property type="match status" value="1"/>
</dbReference>